<dbReference type="RefSeq" id="WP_007706026.1">
    <property type="nucleotide sequence ID" value="NZ_BAABXR010000003.1"/>
</dbReference>
<evidence type="ECO:0000313" key="3">
    <source>
        <dbReference type="Proteomes" id="UP000283880"/>
    </source>
</evidence>
<dbReference type="EMBL" id="QSBM01000024">
    <property type="protein sequence ID" value="RGX23729.1"/>
    <property type="molecule type" value="Genomic_DNA"/>
</dbReference>
<dbReference type="InterPro" id="IPR025510">
    <property type="entry name" value="DUF4397"/>
</dbReference>
<reference evidence="2 3" key="1">
    <citation type="submission" date="2018-08" db="EMBL/GenBank/DDBJ databases">
        <title>A genome reference for cultivated species of the human gut microbiota.</title>
        <authorList>
            <person name="Zou Y."/>
            <person name="Xue W."/>
            <person name="Luo G."/>
        </authorList>
    </citation>
    <scope>NUCLEOTIDE SEQUENCE [LARGE SCALE GENOMIC DNA]</scope>
    <source>
        <strain evidence="2 3">AF04-15</strain>
    </source>
</reference>
<accession>A0A413F8N7</accession>
<dbReference type="Pfam" id="PF14344">
    <property type="entry name" value="DUF4397"/>
    <property type="match status" value="1"/>
</dbReference>
<evidence type="ECO:0000259" key="1">
    <source>
        <dbReference type="Pfam" id="PF14344"/>
    </source>
</evidence>
<comment type="caution">
    <text evidence="2">The sequence shown here is derived from an EMBL/GenBank/DDBJ whole genome shotgun (WGS) entry which is preliminary data.</text>
</comment>
<protein>
    <submittedName>
        <fullName evidence="2">DUF4397 domain-containing protein</fullName>
    </submittedName>
</protein>
<organism evidence="2 3">
    <name type="scientific">Enterocloster asparagiformis</name>
    <dbReference type="NCBI Taxonomy" id="333367"/>
    <lineage>
        <taxon>Bacteria</taxon>
        <taxon>Bacillati</taxon>
        <taxon>Bacillota</taxon>
        <taxon>Clostridia</taxon>
        <taxon>Lachnospirales</taxon>
        <taxon>Lachnospiraceae</taxon>
        <taxon>Enterocloster</taxon>
    </lineage>
</organism>
<feature type="domain" description="DUF4397" evidence="1">
    <location>
        <begin position="65"/>
        <end position="174"/>
    </location>
</feature>
<name>A0A413F8N7_9FIRM</name>
<dbReference type="Proteomes" id="UP000283880">
    <property type="component" value="Unassembled WGS sequence"/>
</dbReference>
<evidence type="ECO:0000313" key="2">
    <source>
        <dbReference type="EMBL" id="RGX23729.1"/>
    </source>
</evidence>
<dbReference type="OrthoDB" id="1848046at2"/>
<sequence length="252" mass="27670">MNDCDAIPLYTAQARDEVIDPDFSSPDYGMAVSPYEEPVDQDLSVMPDTGAPCVFCNSHQWVHGAVRLLNAAAGYNPFTVRIDNQLAYTGLESPEVTDYRQVPQGHHIFIVIDTNQNTYFQKSMYVGDGMATIAIVNSAGGLNLLSIADNACPTANTTSCFRVCNLACYSGSVNASLGNIYFNSINFAQVTSFSPMASGSYALRVARFARPDTALITARVNLNPRRIYTLYVLNRKPSPDTIRTLLVEDRRN</sequence>
<dbReference type="AlphaFoldDB" id="A0A413F8N7"/>
<proteinExistence type="predicted"/>
<gene>
    <name evidence="2" type="ORF">DWV29_24555</name>
</gene>